<dbReference type="GO" id="GO:0005507">
    <property type="term" value="F:copper ion binding"/>
    <property type="evidence" value="ECO:0007669"/>
    <property type="project" value="InterPro"/>
</dbReference>
<comment type="subcellular location">
    <subcellularLocation>
        <location evidence="1">Periplasm</location>
    </subcellularLocation>
</comment>
<feature type="signal peptide" evidence="7">
    <location>
        <begin position="1"/>
        <end position="26"/>
    </location>
</feature>
<dbReference type="RefSeq" id="WP_105732840.1">
    <property type="nucleotide sequence ID" value="NZ_PVBT01000001.1"/>
</dbReference>
<evidence type="ECO:0000313" key="10">
    <source>
        <dbReference type="Proteomes" id="UP000238563"/>
    </source>
</evidence>
<dbReference type="GO" id="GO:0042597">
    <property type="term" value="C:periplasmic space"/>
    <property type="evidence" value="ECO:0007669"/>
    <property type="project" value="UniProtKB-SubCell"/>
</dbReference>
<dbReference type="Proteomes" id="UP000238563">
    <property type="component" value="Unassembled WGS sequence"/>
</dbReference>
<gene>
    <name evidence="9" type="ORF">C5750_05825</name>
</gene>
<evidence type="ECO:0000256" key="4">
    <source>
        <dbReference type="ARBA" id="ARBA00022729"/>
    </source>
</evidence>
<dbReference type="NCBIfam" id="NF033814">
    <property type="entry name" value="copper_CopC"/>
    <property type="match status" value="1"/>
</dbReference>
<keyword evidence="5" id="KW-0574">Periplasm</keyword>
<dbReference type="GO" id="GO:0006825">
    <property type="term" value="P:copper ion transport"/>
    <property type="evidence" value="ECO:0007669"/>
    <property type="project" value="InterPro"/>
</dbReference>
<dbReference type="InterPro" id="IPR047685">
    <property type="entry name" value="CopC-like"/>
</dbReference>
<dbReference type="InterPro" id="IPR014756">
    <property type="entry name" value="Ig_E-set"/>
</dbReference>
<dbReference type="OrthoDB" id="9796814at2"/>
<dbReference type="GO" id="GO:0005886">
    <property type="term" value="C:plasma membrane"/>
    <property type="evidence" value="ECO:0007669"/>
    <property type="project" value="TreeGrafter"/>
</dbReference>
<evidence type="ECO:0000256" key="2">
    <source>
        <dbReference type="ARBA" id="ARBA00010509"/>
    </source>
</evidence>
<dbReference type="InterPro" id="IPR032694">
    <property type="entry name" value="CopC/D"/>
</dbReference>
<comment type="caution">
    <text evidence="9">The sequence shown here is derived from an EMBL/GenBank/DDBJ whole genome shotgun (WGS) entry which is preliminary data.</text>
</comment>
<protein>
    <submittedName>
        <fullName evidence="9">Cu resistance protein</fullName>
    </submittedName>
</protein>
<dbReference type="InterPro" id="IPR014755">
    <property type="entry name" value="Cu-Rt/internalin_Ig-like"/>
</dbReference>
<dbReference type="AlphaFoldDB" id="A0A2S9JZ43"/>
<keyword evidence="10" id="KW-1185">Reference proteome</keyword>
<dbReference type="InterPro" id="IPR007348">
    <property type="entry name" value="CopC_dom"/>
</dbReference>
<evidence type="ECO:0000256" key="5">
    <source>
        <dbReference type="ARBA" id="ARBA00022764"/>
    </source>
</evidence>
<name>A0A2S9JZ43_9HYPH</name>
<accession>A0A2S9JZ43</accession>
<keyword evidence="6" id="KW-0186">Copper</keyword>
<evidence type="ECO:0000256" key="7">
    <source>
        <dbReference type="SAM" id="SignalP"/>
    </source>
</evidence>
<feature type="chain" id="PRO_5015660033" evidence="7">
    <location>
        <begin position="27"/>
        <end position="123"/>
    </location>
</feature>
<sequence>MSQLFRILAVATVVNAGLLGQVFAHAHLKSAVPAENATVKVSPVEIDLTFSEGLNLKFSGATITGQGNATISTGQAKLAISDQKTLVIPLSTPLVPGAYTVNWTVLSTDGHKTKGSYTFTVKP</sequence>
<evidence type="ECO:0000256" key="6">
    <source>
        <dbReference type="ARBA" id="ARBA00023008"/>
    </source>
</evidence>
<evidence type="ECO:0000256" key="3">
    <source>
        <dbReference type="ARBA" id="ARBA00022723"/>
    </source>
</evidence>
<reference evidence="9 10" key="1">
    <citation type="submission" date="2018-02" db="EMBL/GenBank/DDBJ databases">
        <title>The draft genome of Phyllobacterium myrsinacearum DSM5892.</title>
        <authorList>
            <person name="Li L."/>
            <person name="Liu L."/>
            <person name="Zhang X."/>
            <person name="Wang T."/>
        </authorList>
    </citation>
    <scope>NUCLEOTIDE SEQUENCE [LARGE SCALE GENOMIC DNA]</scope>
    <source>
        <strain evidence="9 10">DSM 5892</strain>
    </source>
</reference>
<dbReference type="PANTHER" id="PTHR34820">
    <property type="entry name" value="INNER MEMBRANE PROTEIN YEBZ"/>
    <property type="match status" value="1"/>
</dbReference>
<comment type="similarity">
    <text evidence="2">Belongs to the CopC family.</text>
</comment>
<dbReference type="Gene3D" id="2.60.40.1220">
    <property type="match status" value="1"/>
</dbReference>
<dbReference type="PANTHER" id="PTHR34820:SF4">
    <property type="entry name" value="INNER MEMBRANE PROTEIN YEBZ"/>
    <property type="match status" value="1"/>
</dbReference>
<dbReference type="Pfam" id="PF04234">
    <property type="entry name" value="CopC"/>
    <property type="match status" value="1"/>
</dbReference>
<feature type="domain" description="CopC" evidence="8">
    <location>
        <begin position="25"/>
        <end position="121"/>
    </location>
</feature>
<proteinExistence type="inferred from homology"/>
<keyword evidence="3" id="KW-0479">Metal-binding</keyword>
<organism evidence="9 10">
    <name type="scientific">Phyllobacterium myrsinacearum</name>
    <dbReference type="NCBI Taxonomy" id="28101"/>
    <lineage>
        <taxon>Bacteria</taxon>
        <taxon>Pseudomonadati</taxon>
        <taxon>Pseudomonadota</taxon>
        <taxon>Alphaproteobacteria</taxon>
        <taxon>Hyphomicrobiales</taxon>
        <taxon>Phyllobacteriaceae</taxon>
        <taxon>Phyllobacterium</taxon>
    </lineage>
</organism>
<dbReference type="GO" id="GO:0046688">
    <property type="term" value="P:response to copper ion"/>
    <property type="evidence" value="ECO:0007669"/>
    <property type="project" value="InterPro"/>
</dbReference>
<dbReference type="SUPFAM" id="SSF81296">
    <property type="entry name" value="E set domains"/>
    <property type="match status" value="1"/>
</dbReference>
<evidence type="ECO:0000313" key="9">
    <source>
        <dbReference type="EMBL" id="PRD58614.1"/>
    </source>
</evidence>
<evidence type="ECO:0000259" key="8">
    <source>
        <dbReference type="Pfam" id="PF04234"/>
    </source>
</evidence>
<keyword evidence="4 7" id="KW-0732">Signal</keyword>
<dbReference type="EMBL" id="PVBT01000001">
    <property type="protein sequence ID" value="PRD58614.1"/>
    <property type="molecule type" value="Genomic_DNA"/>
</dbReference>
<evidence type="ECO:0000256" key="1">
    <source>
        <dbReference type="ARBA" id="ARBA00004418"/>
    </source>
</evidence>